<dbReference type="PANTHER" id="PTHR46623">
    <property type="entry name" value="CARBOXYMETHYLENEBUTENOLIDASE-RELATED"/>
    <property type="match status" value="1"/>
</dbReference>
<evidence type="ECO:0000259" key="1">
    <source>
        <dbReference type="Pfam" id="PF01738"/>
    </source>
</evidence>
<dbReference type="PANTHER" id="PTHR46623:SF6">
    <property type="entry name" value="ALPHA_BETA-HYDROLASES SUPERFAMILY PROTEIN"/>
    <property type="match status" value="1"/>
</dbReference>
<proteinExistence type="predicted"/>
<dbReference type="RefSeq" id="WP_210537686.1">
    <property type="nucleotide sequence ID" value="NZ_JAGKTC010000004.1"/>
</dbReference>
<dbReference type="SUPFAM" id="SSF53474">
    <property type="entry name" value="alpha/beta-Hydrolases"/>
    <property type="match status" value="1"/>
</dbReference>
<evidence type="ECO:0000313" key="2">
    <source>
        <dbReference type="EMBL" id="MBP3985810.1"/>
    </source>
</evidence>
<dbReference type="GO" id="GO:0016787">
    <property type="term" value="F:hydrolase activity"/>
    <property type="evidence" value="ECO:0007669"/>
    <property type="project" value="UniProtKB-KW"/>
</dbReference>
<gene>
    <name evidence="2" type="ORF">J5837_15485</name>
</gene>
<keyword evidence="3" id="KW-1185">Reference proteome</keyword>
<organism evidence="2 3">
    <name type="scientific">Pseudoxanthomonas helianthi</name>
    <dbReference type="NCBI Taxonomy" id="1453541"/>
    <lineage>
        <taxon>Bacteria</taxon>
        <taxon>Pseudomonadati</taxon>
        <taxon>Pseudomonadota</taxon>
        <taxon>Gammaproteobacteria</taxon>
        <taxon>Lysobacterales</taxon>
        <taxon>Lysobacteraceae</taxon>
        <taxon>Pseudoxanthomonas</taxon>
    </lineage>
</organism>
<sequence>MNDWINLKTARGPVQAWRAEPAGEPRGGLVVVQEIFGVNAHIRSVAERFAGEGYLVLAPAFFDLVEADVQLDYGPDESLRGRELATEVGMDAAVEVVAGAAEWLRRELGEAKRIGCIGYCWGGTVALRAAQVLALPSVSYYGARNLPFLDQSLRAPAMFHFGEQDPSIPPEAVQAHREKLPNMPVFTYPAKHAFNRDASPDHYDAPSAKLALSRSLDFLHEHVG</sequence>
<dbReference type="AlphaFoldDB" id="A0A940X9T4"/>
<feature type="domain" description="Dienelactone hydrolase" evidence="1">
    <location>
        <begin position="15"/>
        <end position="222"/>
    </location>
</feature>
<reference evidence="2" key="2">
    <citation type="submission" date="2021-03" db="EMBL/GenBank/DDBJ databases">
        <authorList>
            <person name="Cao W."/>
        </authorList>
    </citation>
    <scope>NUCLEOTIDE SEQUENCE</scope>
    <source>
        <strain evidence="2">110414</strain>
    </source>
</reference>
<comment type="caution">
    <text evidence="2">The sequence shown here is derived from an EMBL/GenBank/DDBJ whole genome shotgun (WGS) entry which is preliminary data.</text>
</comment>
<name>A0A940X9T4_9GAMM</name>
<evidence type="ECO:0000313" key="3">
    <source>
        <dbReference type="Proteomes" id="UP000673447"/>
    </source>
</evidence>
<protein>
    <submittedName>
        <fullName evidence="2">Dienelactone hydrolase family protein</fullName>
    </submittedName>
</protein>
<dbReference type="InterPro" id="IPR029058">
    <property type="entry name" value="AB_hydrolase_fold"/>
</dbReference>
<dbReference type="Pfam" id="PF01738">
    <property type="entry name" value="DLH"/>
    <property type="match status" value="1"/>
</dbReference>
<reference evidence="2" key="1">
    <citation type="journal article" date="2016" name="Int. J. Syst. Evol. Microbiol.">
        <title>Pseudoxanthomonas helianthi sp. nov., isolated from roots of Jerusalem artichoke (Helianthus tuberosus).</title>
        <authorList>
            <person name="Kittiwongwattana C."/>
            <person name="Thawai C."/>
        </authorList>
    </citation>
    <scope>NUCLEOTIDE SEQUENCE</scope>
    <source>
        <strain evidence="2">110414</strain>
    </source>
</reference>
<dbReference type="Gene3D" id="3.40.50.1820">
    <property type="entry name" value="alpha/beta hydrolase"/>
    <property type="match status" value="1"/>
</dbReference>
<keyword evidence="2" id="KW-0378">Hydrolase</keyword>
<dbReference type="EMBL" id="JAGKTC010000004">
    <property type="protein sequence ID" value="MBP3985810.1"/>
    <property type="molecule type" value="Genomic_DNA"/>
</dbReference>
<dbReference type="Proteomes" id="UP000673447">
    <property type="component" value="Unassembled WGS sequence"/>
</dbReference>
<accession>A0A940X9T4</accession>
<dbReference type="InterPro" id="IPR002925">
    <property type="entry name" value="Dienelactn_hydro"/>
</dbReference>
<dbReference type="InterPro" id="IPR051049">
    <property type="entry name" value="Dienelactone_hydrolase-like"/>
</dbReference>